<keyword evidence="3 7" id="KW-1003">Cell membrane</keyword>
<keyword evidence="6 7" id="KW-0472">Membrane</keyword>
<organism evidence="10 11">
    <name type="scientific">Embleya scabrispora</name>
    <dbReference type="NCBI Taxonomy" id="159449"/>
    <lineage>
        <taxon>Bacteria</taxon>
        <taxon>Bacillati</taxon>
        <taxon>Actinomycetota</taxon>
        <taxon>Actinomycetes</taxon>
        <taxon>Kitasatosporales</taxon>
        <taxon>Streptomycetaceae</taxon>
        <taxon>Embleya</taxon>
    </lineage>
</organism>
<keyword evidence="11" id="KW-1185">Reference proteome</keyword>
<evidence type="ECO:0000256" key="6">
    <source>
        <dbReference type="ARBA" id="ARBA00023136"/>
    </source>
</evidence>
<dbReference type="InterPro" id="IPR032816">
    <property type="entry name" value="VTT_dom"/>
</dbReference>
<dbReference type="PANTHER" id="PTHR30353:SF0">
    <property type="entry name" value="TRANSMEMBRANE PROTEIN"/>
    <property type="match status" value="1"/>
</dbReference>
<dbReference type="Pfam" id="PF09335">
    <property type="entry name" value="VTT_dom"/>
    <property type="match status" value="1"/>
</dbReference>
<dbReference type="PANTHER" id="PTHR30353">
    <property type="entry name" value="INNER MEMBRANE PROTEIN DEDA-RELATED"/>
    <property type="match status" value="1"/>
</dbReference>
<dbReference type="Proteomes" id="UP000190037">
    <property type="component" value="Unassembled WGS sequence"/>
</dbReference>
<comment type="subcellular location">
    <subcellularLocation>
        <location evidence="1 7">Cell membrane</location>
        <topology evidence="1 7">Multi-pass membrane protein</topology>
    </subcellularLocation>
</comment>
<evidence type="ECO:0000259" key="9">
    <source>
        <dbReference type="Pfam" id="PF09335"/>
    </source>
</evidence>
<evidence type="ECO:0000313" key="10">
    <source>
        <dbReference type="EMBL" id="OPC79909.1"/>
    </source>
</evidence>
<accession>A0A1T3NSV4</accession>
<evidence type="ECO:0000256" key="4">
    <source>
        <dbReference type="ARBA" id="ARBA00022692"/>
    </source>
</evidence>
<name>A0A1T3NSV4_9ACTN</name>
<evidence type="ECO:0000313" key="11">
    <source>
        <dbReference type="Proteomes" id="UP000190037"/>
    </source>
</evidence>
<dbReference type="STRING" id="159449.B4N89_02180"/>
<dbReference type="GO" id="GO:0005886">
    <property type="term" value="C:plasma membrane"/>
    <property type="evidence" value="ECO:0007669"/>
    <property type="project" value="UniProtKB-SubCell"/>
</dbReference>
<gene>
    <name evidence="10" type="ORF">B4N89_02180</name>
</gene>
<feature type="transmembrane region" description="Helical" evidence="7">
    <location>
        <begin position="68"/>
        <end position="89"/>
    </location>
</feature>
<feature type="region of interest" description="Disordered" evidence="8">
    <location>
        <begin position="217"/>
        <end position="256"/>
    </location>
</feature>
<evidence type="ECO:0000256" key="2">
    <source>
        <dbReference type="ARBA" id="ARBA00010792"/>
    </source>
</evidence>
<dbReference type="EMBL" id="MWQN01000001">
    <property type="protein sequence ID" value="OPC79909.1"/>
    <property type="molecule type" value="Genomic_DNA"/>
</dbReference>
<feature type="transmembrane region" description="Helical" evidence="7">
    <location>
        <begin position="160"/>
        <end position="179"/>
    </location>
</feature>
<proteinExistence type="inferred from homology"/>
<dbReference type="AlphaFoldDB" id="A0A1T3NSV4"/>
<keyword evidence="5 7" id="KW-1133">Transmembrane helix</keyword>
<protein>
    <recommendedName>
        <fullName evidence="9">VTT domain-containing protein</fullName>
    </recommendedName>
</protein>
<comment type="similarity">
    <text evidence="2 7">Belongs to the DedA family.</text>
</comment>
<evidence type="ECO:0000256" key="1">
    <source>
        <dbReference type="ARBA" id="ARBA00004651"/>
    </source>
</evidence>
<evidence type="ECO:0000256" key="5">
    <source>
        <dbReference type="ARBA" id="ARBA00022989"/>
    </source>
</evidence>
<keyword evidence="4 7" id="KW-0812">Transmembrane</keyword>
<feature type="compositionally biased region" description="Low complexity" evidence="8">
    <location>
        <begin position="227"/>
        <end position="237"/>
    </location>
</feature>
<feature type="transmembrane region" description="Helical" evidence="7">
    <location>
        <begin position="191"/>
        <end position="210"/>
    </location>
</feature>
<feature type="domain" description="VTT" evidence="9">
    <location>
        <begin position="50"/>
        <end position="177"/>
    </location>
</feature>
<sequence>MASGLTGRFHVDAVHEWVDRLGDLPPLYAYVVIALVAIIETGLLLGVFAPAEPVLLLGGLLTSTGHLALVPVLIIATSAALAGDTLGYLSGRHRSERIRTGRLGRTVGEHRWERAEEMFTRGRGAGGVTVMLGRWVAFARTLLPRLAGAAGMPYRRFAPWNAVGILVWVPGSIMLGRLAGSAYPSAASVPGWIGAAIVAIGIVAGTVTLIRRRRRRKAEEDGSSAFADPNADAASGDAARRDFAGATSATREDSVA</sequence>
<reference evidence="10 11" key="1">
    <citation type="submission" date="2017-03" db="EMBL/GenBank/DDBJ databases">
        <title>Draft genome sequence of Streptomyces scabrisporus NF3, endophyte isolated from Amphipterygium adstringens.</title>
        <authorList>
            <person name="Vazquez M."/>
            <person name="Ceapa C.D."/>
            <person name="Rodriguez Luna D."/>
            <person name="Sanchez Esquivel S."/>
        </authorList>
    </citation>
    <scope>NUCLEOTIDE SEQUENCE [LARGE SCALE GENOMIC DNA]</scope>
    <source>
        <strain evidence="10 11">NF3</strain>
    </source>
</reference>
<dbReference type="InterPro" id="IPR032818">
    <property type="entry name" value="DedA-like"/>
</dbReference>
<evidence type="ECO:0000256" key="3">
    <source>
        <dbReference type="ARBA" id="ARBA00022475"/>
    </source>
</evidence>
<feature type="transmembrane region" description="Helical" evidence="7">
    <location>
        <begin position="27"/>
        <end position="48"/>
    </location>
</feature>
<comment type="caution">
    <text evidence="10">The sequence shown here is derived from an EMBL/GenBank/DDBJ whole genome shotgun (WGS) entry which is preliminary data.</text>
</comment>
<evidence type="ECO:0000256" key="8">
    <source>
        <dbReference type="SAM" id="MobiDB-lite"/>
    </source>
</evidence>
<evidence type="ECO:0000256" key="7">
    <source>
        <dbReference type="RuleBase" id="RU367016"/>
    </source>
</evidence>